<dbReference type="Proteomes" id="UP000002051">
    <property type="component" value="Chromosome 5"/>
</dbReference>
<dbReference type="EnsemblPlants" id="AES99001">
    <property type="protein sequence ID" value="AES99001"/>
    <property type="gene ID" value="MTR_5g075520"/>
</dbReference>
<dbReference type="PANTHER" id="PTHR34366:SF7">
    <property type="entry name" value="TRANSMEMBRANE PROTEIN"/>
    <property type="match status" value="1"/>
</dbReference>
<evidence type="ECO:0000256" key="1">
    <source>
        <dbReference type="SAM" id="Phobius"/>
    </source>
</evidence>
<feature type="transmembrane region" description="Helical" evidence="1">
    <location>
        <begin position="154"/>
        <end position="172"/>
    </location>
</feature>
<dbReference type="InterPro" id="IPR056633">
    <property type="entry name" value="DUF7731"/>
</dbReference>
<evidence type="ECO:0000313" key="3">
    <source>
        <dbReference type="EMBL" id="AES99001.1"/>
    </source>
</evidence>
<feature type="transmembrane region" description="Helical" evidence="1">
    <location>
        <begin position="6"/>
        <end position="25"/>
    </location>
</feature>
<name>G7K0U6_MEDTR</name>
<dbReference type="OMA" id="WRSAYYC"/>
<dbReference type="PANTHER" id="PTHR34366">
    <property type="entry name" value="OS07G0289901 PROTEIN-RELATED"/>
    <property type="match status" value="1"/>
</dbReference>
<dbReference type="EMBL" id="CM001221">
    <property type="protein sequence ID" value="AES99001.1"/>
    <property type="molecule type" value="Genomic_DNA"/>
</dbReference>
<protein>
    <recommendedName>
        <fullName evidence="2">DUF7731 domain-containing protein</fullName>
    </recommendedName>
</protein>
<keyword evidence="1" id="KW-0812">Transmembrane</keyword>
<accession>G7K0U6</accession>
<organism evidence="3 6">
    <name type="scientific">Medicago truncatula</name>
    <name type="common">Barrel medic</name>
    <name type="synonym">Medicago tribuloides</name>
    <dbReference type="NCBI Taxonomy" id="3880"/>
    <lineage>
        <taxon>Eukaryota</taxon>
        <taxon>Viridiplantae</taxon>
        <taxon>Streptophyta</taxon>
        <taxon>Embryophyta</taxon>
        <taxon>Tracheophyta</taxon>
        <taxon>Spermatophyta</taxon>
        <taxon>Magnoliopsida</taxon>
        <taxon>eudicotyledons</taxon>
        <taxon>Gunneridae</taxon>
        <taxon>Pentapetalae</taxon>
        <taxon>rosids</taxon>
        <taxon>fabids</taxon>
        <taxon>Fabales</taxon>
        <taxon>Fabaceae</taxon>
        <taxon>Papilionoideae</taxon>
        <taxon>50 kb inversion clade</taxon>
        <taxon>NPAAA clade</taxon>
        <taxon>Hologalegina</taxon>
        <taxon>IRL clade</taxon>
        <taxon>Trifolieae</taxon>
        <taxon>Medicago</taxon>
    </lineage>
</organism>
<dbReference type="Pfam" id="PF24865">
    <property type="entry name" value="DUF7731"/>
    <property type="match status" value="1"/>
</dbReference>
<dbReference type="Proteomes" id="UP000265566">
    <property type="component" value="Chromosome 5"/>
</dbReference>
<reference evidence="5" key="3">
    <citation type="submission" date="2015-04" db="UniProtKB">
        <authorList>
            <consortium name="EnsemblPlants"/>
        </authorList>
    </citation>
    <scope>IDENTIFICATION</scope>
    <source>
        <strain evidence="5">cv. Jemalong A17</strain>
    </source>
</reference>
<dbReference type="PaxDb" id="3880-AES99001"/>
<dbReference type="HOGENOM" id="CLU_130137_0_0_1"/>
<proteinExistence type="predicted"/>
<evidence type="ECO:0000259" key="2">
    <source>
        <dbReference type="Pfam" id="PF24865"/>
    </source>
</evidence>
<gene>
    <name evidence="5" type="primary">11433618</name>
    <name evidence="3" type="ordered locus">MTR_5g075520</name>
    <name evidence="4" type="ORF">MtrunA17_Chr5g0432791</name>
</gene>
<dbReference type="EMBL" id="PSQE01000005">
    <property type="protein sequence ID" value="RHN56752.1"/>
    <property type="molecule type" value="Genomic_DNA"/>
</dbReference>
<dbReference type="AlphaFoldDB" id="G7K0U6"/>
<evidence type="ECO:0000313" key="5">
    <source>
        <dbReference type="EnsemblPlants" id="AES99001"/>
    </source>
</evidence>
<feature type="domain" description="DUF7731" evidence="2">
    <location>
        <begin position="46"/>
        <end position="135"/>
    </location>
</feature>
<keyword evidence="1" id="KW-1133">Transmembrane helix</keyword>
<evidence type="ECO:0000313" key="4">
    <source>
        <dbReference type="EMBL" id="RHN56752.1"/>
    </source>
</evidence>
<reference evidence="3 6" key="2">
    <citation type="journal article" date="2014" name="BMC Genomics">
        <title>An improved genome release (version Mt4.0) for the model legume Medicago truncatula.</title>
        <authorList>
            <person name="Tang H."/>
            <person name="Krishnakumar V."/>
            <person name="Bidwell S."/>
            <person name="Rosen B."/>
            <person name="Chan A."/>
            <person name="Zhou S."/>
            <person name="Gentzbittel L."/>
            <person name="Childs K.L."/>
            <person name="Yandell M."/>
            <person name="Gundlach H."/>
            <person name="Mayer K.F."/>
            <person name="Schwartz D.C."/>
            <person name="Town C.D."/>
        </authorList>
    </citation>
    <scope>GENOME REANNOTATION</scope>
    <source>
        <strain evidence="5 6">cv. Jemalong A17</strain>
    </source>
</reference>
<dbReference type="Gramene" id="rna32193">
    <property type="protein sequence ID" value="RHN56752.1"/>
    <property type="gene ID" value="gene32193"/>
</dbReference>
<keyword evidence="1" id="KW-0472">Membrane</keyword>
<evidence type="ECO:0000313" key="6">
    <source>
        <dbReference type="Proteomes" id="UP000002051"/>
    </source>
</evidence>
<reference evidence="3 6" key="1">
    <citation type="journal article" date="2011" name="Nature">
        <title>The Medicago genome provides insight into the evolution of rhizobial symbioses.</title>
        <authorList>
            <person name="Young N.D."/>
            <person name="Debelle F."/>
            <person name="Oldroyd G.E."/>
            <person name="Geurts R."/>
            <person name="Cannon S.B."/>
            <person name="Udvardi M.K."/>
            <person name="Benedito V.A."/>
            <person name="Mayer K.F."/>
            <person name="Gouzy J."/>
            <person name="Schoof H."/>
            <person name="Van de Peer Y."/>
            <person name="Proost S."/>
            <person name="Cook D.R."/>
            <person name="Meyers B.C."/>
            <person name="Spannagl M."/>
            <person name="Cheung F."/>
            <person name="De Mita S."/>
            <person name="Krishnakumar V."/>
            <person name="Gundlach H."/>
            <person name="Zhou S."/>
            <person name="Mudge J."/>
            <person name="Bharti A.K."/>
            <person name="Murray J.D."/>
            <person name="Naoumkina M.A."/>
            <person name="Rosen B."/>
            <person name="Silverstein K.A."/>
            <person name="Tang H."/>
            <person name="Rombauts S."/>
            <person name="Zhao P.X."/>
            <person name="Zhou P."/>
            <person name="Barbe V."/>
            <person name="Bardou P."/>
            <person name="Bechner M."/>
            <person name="Bellec A."/>
            <person name="Berger A."/>
            <person name="Berges H."/>
            <person name="Bidwell S."/>
            <person name="Bisseling T."/>
            <person name="Choisne N."/>
            <person name="Couloux A."/>
            <person name="Denny R."/>
            <person name="Deshpande S."/>
            <person name="Dai X."/>
            <person name="Doyle J.J."/>
            <person name="Dudez A.M."/>
            <person name="Farmer A.D."/>
            <person name="Fouteau S."/>
            <person name="Franken C."/>
            <person name="Gibelin C."/>
            <person name="Gish J."/>
            <person name="Goldstein S."/>
            <person name="Gonzalez A.J."/>
            <person name="Green P.J."/>
            <person name="Hallab A."/>
            <person name="Hartog M."/>
            <person name="Hua A."/>
            <person name="Humphray S.J."/>
            <person name="Jeong D.H."/>
            <person name="Jing Y."/>
            <person name="Jocker A."/>
            <person name="Kenton S.M."/>
            <person name="Kim D.J."/>
            <person name="Klee K."/>
            <person name="Lai H."/>
            <person name="Lang C."/>
            <person name="Lin S."/>
            <person name="Macmil S.L."/>
            <person name="Magdelenat G."/>
            <person name="Matthews L."/>
            <person name="McCorrison J."/>
            <person name="Monaghan E.L."/>
            <person name="Mun J.H."/>
            <person name="Najar F.Z."/>
            <person name="Nicholson C."/>
            <person name="Noirot C."/>
            <person name="O'Bleness M."/>
            <person name="Paule C.R."/>
            <person name="Poulain J."/>
            <person name="Prion F."/>
            <person name="Qin B."/>
            <person name="Qu C."/>
            <person name="Retzel E.F."/>
            <person name="Riddle C."/>
            <person name="Sallet E."/>
            <person name="Samain S."/>
            <person name="Samson N."/>
            <person name="Sanders I."/>
            <person name="Saurat O."/>
            <person name="Scarpelli C."/>
            <person name="Schiex T."/>
            <person name="Segurens B."/>
            <person name="Severin A.J."/>
            <person name="Sherrier D.J."/>
            <person name="Shi R."/>
            <person name="Sims S."/>
            <person name="Singer S.R."/>
            <person name="Sinharoy S."/>
            <person name="Sterck L."/>
            <person name="Viollet A."/>
            <person name="Wang B.B."/>
            <person name="Wang K."/>
            <person name="Wang M."/>
            <person name="Wang X."/>
            <person name="Warfsmann J."/>
            <person name="Weissenbach J."/>
            <person name="White D.D."/>
            <person name="White J.D."/>
            <person name="Wiley G.B."/>
            <person name="Wincker P."/>
            <person name="Xing Y."/>
            <person name="Yang L."/>
            <person name="Yao Z."/>
            <person name="Ying F."/>
            <person name="Zhai J."/>
            <person name="Zhou L."/>
            <person name="Zuber A."/>
            <person name="Denarie J."/>
            <person name="Dixon R.A."/>
            <person name="May G.D."/>
            <person name="Schwartz D.C."/>
            <person name="Rogers J."/>
            <person name="Quetier F."/>
            <person name="Town C.D."/>
            <person name="Roe B.A."/>
        </authorList>
    </citation>
    <scope>NUCLEOTIDE SEQUENCE [LARGE SCALE GENOMIC DNA]</scope>
    <source>
        <strain evidence="3">A17</strain>
        <strain evidence="5 6">cv. Jemalong A17</strain>
    </source>
</reference>
<dbReference type="eggNOG" id="ENOG502S8YA">
    <property type="taxonomic scope" value="Eukaryota"/>
</dbReference>
<sequence>MKNVNSNFLISIYVGILFFMLFNLANAESNEEYIRQPRRHVNLSPFDSWRSAYYCMMNHSNTCNLKSNNYTININGTLNVQDSDIHDFCTGGCYDHTLLVFKCIQDVKRDFHFATKAHISFVKNITMNACNELKGFDLLNYKDPNSATSLYGRMYMPLLSTLMTMAFIVTFGV</sequence>
<keyword evidence="6" id="KW-1185">Reference proteome</keyword>
<reference evidence="4" key="4">
    <citation type="journal article" date="2018" name="Nat. Plants">
        <title>Whole-genome landscape of Medicago truncatula symbiotic genes.</title>
        <authorList>
            <person name="Pecrix Y."/>
            <person name="Gamas P."/>
            <person name="Carrere S."/>
        </authorList>
    </citation>
    <scope>NUCLEOTIDE SEQUENCE</scope>
    <source>
        <tissue evidence="4">Leaves</tissue>
    </source>
</reference>